<evidence type="ECO:0008006" key="6">
    <source>
        <dbReference type="Google" id="ProtNLM"/>
    </source>
</evidence>
<keyword evidence="1" id="KW-0812">Transmembrane</keyword>
<dbReference type="PIRSF" id="PIRSF018266">
    <property type="entry name" value="FecR"/>
    <property type="match status" value="1"/>
</dbReference>
<dbReference type="EMBL" id="BAABFN010000005">
    <property type="protein sequence ID" value="GAA4311878.1"/>
    <property type="molecule type" value="Genomic_DNA"/>
</dbReference>
<dbReference type="InterPro" id="IPR006860">
    <property type="entry name" value="FecR"/>
</dbReference>
<feature type="domain" description="FecR protein" evidence="2">
    <location>
        <begin position="146"/>
        <end position="241"/>
    </location>
</feature>
<name>A0ABP8FVT4_9BACT</name>
<dbReference type="PANTHER" id="PTHR30273:SF2">
    <property type="entry name" value="PROTEIN FECR"/>
    <property type="match status" value="1"/>
</dbReference>
<evidence type="ECO:0000313" key="5">
    <source>
        <dbReference type="Proteomes" id="UP001501207"/>
    </source>
</evidence>
<keyword evidence="1" id="KW-1133">Transmembrane helix</keyword>
<evidence type="ECO:0000313" key="4">
    <source>
        <dbReference type="EMBL" id="GAA4311878.1"/>
    </source>
</evidence>
<dbReference type="PANTHER" id="PTHR30273">
    <property type="entry name" value="PERIPLASMIC SIGNAL SENSOR AND SIGMA FACTOR ACTIVATOR FECR-RELATED"/>
    <property type="match status" value="1"/>
</dbReference>
<proteinExistence type="predicted"/>
<evidence type="ECO:0000259" key="2">
    <source>
        <dbReference type="Pfam" id="PF04773"/>
    </source>
</evidence>
<dbReference type="InterPro" id="IPR012373">
    <property type="entry name" value="Ferrdict_sens_TM"/>
</dbReference>
<keyword evidence="1" id="KW-0472">Membrane</keyword>
<gene>
    <name evidence="4" type="ORF">GCM10023143_21190</name>
</gene>
<reference evidence="5" key="1">
    <citation type="journal article" date="2019" name="Int. J. Syst. Evol. Microbiol.">
        <title>The Global Catalogue of Microorganisms (GCM) 10K type strain sequencing project: providing services to taxonomists for standard genome sequencing and annotation.</title>
        <authorList>
            <consortium name="The Broad Institute Genomics Platform"/>
            <consortium name="The Broad Institute Genome Sequencing Center for Infectious Disease"/>
            <person name="Wu L."/>
            <person name="Ma J."/>
        </authorList>
    </citation>
    <scope>NUCLEOTIDE SEQUENCE [LARGE SCALE GENOMIC DNA]</scope>
    <source>
        <strain evidence="5">JCM 17664</strain>
    </source>
</reference>
<evidence type="ECO:0000256" key="1">
    <source>
        <dbReference type="SAM" id="Phobius"/>
    </source>
</evidence>
<dbReference type="RefSeq" id="WP_344979038.1">
    <property type="nucleotide sequence ID" value="NZ_BAABFN010000005.1"/>
</dbReference>
<dbReference type="Gene3D" id="3.55.50.30">
    <property type="match status" value="1"/>
</dbReference>
<dbReference type="Pfam" id="PF04773">
    <property type="entry name" value="FecR"/>
    <property type="match status" value="1"/>
</dbReference>
<feature type="transmembrane region" description="Helical" evidence="1">
    <location>
        <begin position="103"/>
        <end position="121"/>
    </location>
</feature>
<comment type="caution">
    <text evidence="4">The sequence shown here is derived from an EMBL/GenBank/DDBJ whole genome shotgun (WGS) entry which is preliminary data.</text>
</comment>
<feature type="domain" description="Protein FecR C-terminal" evidence="3">
    <location>
        <begin position="289"/>
        <end position="357"/>
    </location>
</feature>
<keyword evidence="5" id="KW-1185">Reference proteome</keyword>
<evidence type="ECO:0000259" key="3">
    <source>
        <dbReference type="Pfam" id="PF16344"/>
    </source>
</evidence>
<dbReference type="Proteomes" id="UP001501207">
    <property type="component" value="Unassembled WGS sequence"/>
</dbReference>
<dbReference type="InterPro" id="IPR032508">
    <property type="entry name" value="FecR_C"/>
</dbReference>
<dbReference type="Pfam" id="PF16344">
    <property type="entry name" value="FecR_C"/>
    <property type="match status" value="1"/>
</dbReference>
<dbReference type="Gene3D" id="2.60.120.1440">
    <property type="match status" value="1"/>
</dbReference>
<accession>A0ABP8FVT4</accession>
<organism evidence="4 5">
    <name type="scientific">Compostibacter hankyongensis</name>
    <dbReference type="NCBI Taxonomy" id="1007089"/>
    <lineage>
        <taxon>Bacteria</taxon>
        <taxon>Pseudomonadati</taxon>
        <taxon>Bacteroidota</taxon>
        <taxon>Chitinophagia</taxon>
        <taxon>Chitinophagales</taxon>
        <taxon>Chitinophagaceae</taxon>
        <taxon>Compostibacter</taxon>
    </lineage>
</organism>
<protein>
    <recommendedName>
        <fullName evidence="6">FecR family protein</fullName>
    </recommendedName>
</protein>
<sequence length="359" mass="40597">MKKSYMFEELVTDDSFIRYALEKDAADIRQWEQFIAHHPSQAATIREAREWVLALTAAIREKQLQDPEQAFEELLATAPSGIGHDTVILPMHSRPRSRTRLRIAVYGAAAVLLLAGGVLFLREKNNRRGIPPPGISSRKDMARFTTYRSPADIRRVLTLPDSTRVTLNANSCLKVPADYNKSERKLMLEGAAFFEVAADAGKPFEVSSDNLSVDVLGTSFYFRAYAHEHREEVKLVTGKVKVASSGDSLTGKKENVLAPGKMIDLDKGDHAIREKGFDIDALMNWKANRLVFDNADVRTFVRQMERWYGITLEVKAKSRPSARFNGTYERAALEEVLQTYCFATESQYEIRDGKVIIWF</sequence>